<comment type="caution">
    <text evidence="4">The sequence shown here is derived from an EMBL/GenBank/DDBJ whole genome shotgun (WGS) entry which is preliminary data.</text>
</comment>
<dbReference type="AlphaFoldDB" id="A0AAE3MZB1"/>
<proteinExistence type="predicted"/>
<dbReference type="NCBIfam" id="TIGR00715">
    <property type="entry name" value="precor6x_red"/>
    <property type="match status" value="1"/>
</dbReference>
<dbReference type="NCBIfam" id="NF005968">
    <property type="entry name" value="PRK08057.1-2"/>
    <property type="match status" value="1"/>
</dbReference>
<keyword evidence="3 4" id="KW-0560">Oxidoreductase</keyword>
<evidence type="ECO:0000256" key="3">
    <source>
        <dbReference type="ARBA" id="ARBA00023002"/>
    </source>
</evidence>
<evidence type="ECO:0000313" key="5">
    <source>
        <dbReference type="Proteomes" id="UP001208771"/>
    </source>
</evidence>
<reference evidence="4" key="1">
    <citation type="submission" date="2022-07" db="EMBL/GenBank/DDBJ databases">
        <title>Ectorhizobium quercum gen.nov., sp. nov.</title>
        <authorList>
            <person name="Ma T."/>
            <person name="Li Y."/>
        </authorList>
    </citation>
    <scope>NUCLEOTIDE SEQUENCE</scope>
    <source>
        <strain evidence="4">BDR2-2</strain>
    </source>
</reference>
<dbReference type="InterPro" id="IPR003723">
    <property type="entry name" value="Precorrin-6x_reduct"/>
</dbReference>
<evidence type="ECO:0000256" key="2">
    <source>
        <dbReference type="ARBA" id="ARBA00022573"/>
    </source>
</evidence>
<dbReference type="Proteomes" id="UP001208771">
    <property type="component" value="Unassembled WGS sequence"/>
</dbReference>
<keyword evidence="5" id="KW-1185">Reference proteome</keyword>
<dbReference type="PANTHER" id="PTHR36925">
    <property type="entry name" value="COBALT-PRECORRIN-6A REDUCTASE"/>
    <property type="match status" value="1"/>
</dbReference>
<dbReference type="GO" id="GO:0009236">
    <property type="term" value="P:cobalamin biosynthetic process"/>
    <property type="evidence" value="ECO:0007669"/>
    <property type="project" value="UniProtKB-KW"/>
</dbReference>
<dbReference type="Pfam" id="PF02571">
    <property type="entry name" value="CbiJ"/>
    <property type="match status" value="1"/>
</dbReference>
<dbReference type="GO" id="GO:0016994">
    <property type="term" value="F:precorrin-6A reductase activity"/>
    <property type="evidence" value="ECO:0007669"/>
    <property type="project" value="InterPro"/>
</dbReference>
<accession>A0AAE3MZB1</accession>
<dbReference type="PANTHER" id="PTHR36925:SF1">
    <property type="entry name" value="COBALT-PRECORRIN-6A REDUCTASE"/>
    <property type="match status" value="1"/>
</dbReference>
<keyword evidence="2" id="KW-0169">Cobalamin biosynthesis</keyword>
<dbReference type="PROSITE" id="PS51014">
    <property type="entry name" value="COBK_CBIJ"/>
    <property type="match status" value="1"/>
</dbReference>
<comment type="pathway">
    <text evidence="1">Cofactor biosynthesis; adenosylcobalamin biosynthesis.</text>
</comment>
<dbReference type="EMBL" id="JANFPI010000004">
    <property type="protein sequence ID" value="MCX8998058.1"/>
    <property type="molecule type" value="Genomic_DNA"/>
</dbReference>
<name>A0AAE3MZB1_9HYPH</name>
<dbReference type="EC" id="1.3.1.106" evidence="4"/>
<organism evidence="4 5">
    <name type="scientific">Ectorhizobium quercum</name>
    <dbReference type="NCBI Taxonomy" id="2965071"/>
    <lineage>
        <taxon>Bacteria</taxon>
        <taxon>Pseudomonadati</taxon>
        <taxon>Pseudomonadota</taxon>
        <taxon>Alphaproteobacteria</taxon>
        <taxon>Hyphomicrobiales</taxon>
        <taxon>Rhizobiaceae</taxon>
        <taxon>Ectorhizobium</taxon>
    </lineage>
</organism>
<evidence type="ECO:0000313" key="4">
    <source>
        <dbReference type="EMBL" id="MCX8998058.1"/>
    </source>
</evidence>
<gene>
    <name evidence="4" type="ORF">NOF55_13185</name>
</gene>
<protein>
    <submittedName>
        <fullName evidence="4">Cobalt-precorrin-6A reductase</fullName>
        <ecNumber evidence="4">1.3.1.106</ecNumber>
    </submittedName>
</protein>
<sequence length="266" mass="27840">MKPSLLILGGTTEARQLAAQLSQAGFDCLLSLAGRTKTPAAQPVPVRTGGFGGAEGLAEFLKQGRFDLLVDATHPYAAKISANAARASALSGVPLVALRRPGWQRQAGDDWRDAASVAAAVSVLGDAPRRVFVALGRNELLPFEAAPQHRYLIRSVDPVEPPLALPDADYITARGPFPEDEERALLEAHGVEVVVSKNSGGEAAYGKIAAARALGLPVVMIARPVLPEVESGESVEAVADMVLRRFSAFLPGSPFSPPGRRGPKGG</sequence>
<dbReference type="RefSeq" id="WP_306411846.1">
    <property type="nucleotide sequence ID" value="NZ_JANFPI010000004.1"/>
</dbReference>
<evidence type="ECO:0000256" key="1">
    <source>
        <dbReference type="ARBA" id="ARBA00004953"/>
    </source>
</evidence>